<evidence type="ECO:0000256" key="5">
    <source>
        <dbReference type="ARBA" id="ARBA00023163"/>
    </source>
</evidence>
<reference evidence="7" key="1">
    <citation type="submission" date="2023-07" db="EMBL/GenBank/DDBJ databases">
        <title>Black Yeasts Isolated from many extreme environments.</title>
        <authorList>
            <person name="Coleine C."/>
            <person name="Stajich J.E."/>
            <person name="Selbmann L."/>
        </authorList>
    </citation>
    <scope>NUCLEOTIDE SEQUENCE</scope>
    <source>
        <strain evidence="7">CCFEE 5485</strain>
    </source>
</reference>
<dbReference type="PANTHER" id="PTHR36206">
    <property type="entry name" value="ASPERCRYPTIN BIOSYNTHESIS CLUSTER-SPECIFIC TRANSCRIPTION REGULATOR ATNN-RELATED"/>
    <property type="match status" value="1"/>
</dbReference>
<evidence type="ECO:0000256" key="4">
    <source>
        <dbReference type="ARBA" id="ARBA00023125"/>
    </source>
</evidence>
<evidence type="ECO:0000256" key="3">
    <source>
        <dbReference type="ARBA" id="ARBA00023015"/>
    </source>
</evidence>
<keyword evidence="5" id="KW-0804">Transcription</keyword>
<evidence type="ECO:0000256" key="1">
    <source>
        <dbReference type="ARBA" id="ARBA00022723"/>
    </source>
</evidence>
<dbReference type="AlphaFoldDB" id="A0AAE1C3H5"/>
<keyword evidence="3" id="KW-0805">Transcription regulation</keyword>
<keyword evidence="6" id="KW-0539">Nucleus</keyword>
<dbReference type="GO" id="GO:0046872">
    <property type="term" value="F:metal ion binding"/>
    <property type="evidence" value="ECO:0007669"/>
    <property type="project" value="UniProtKB-KW"/>
</dbReference>
<evidence type="ECO:0000313" key="8">
    <source>
        <dbReference type="Proteomes" id="UP001274830"/>
    </source>
</evidence>
<dbReference type="Pfam" id="PF11951">
    <property type="entry name" value="Fungal_trans_2"/>
    <property type="match status" value="1"/>
</dbReference>
<dbReference type="InterPro" id="IPR021858">
    <property type="entry name" value="Fun_TF"/>
</dbReference>
<keyword evidence="4" id="KW-0238">DNA-binding</keyword>
<dbReference type="PANTHER" id="PTHR36206:SF12">
    <property type="entry name" value="ASPERCRYPTIN BIOSYNTHESIS CLUSTER-SPECIFIC TRANSCRIPTION REGULATOR ATNN-RELATED"/>
    <property type="match status" value="1"/>
</dbReference>
<proteinExistence type="predicted"/>
<dbReference type="Proteomes" id="UP001274830">
    <property type="component" value="Unassembled WGS sequence"/>
</dbReference>
<dbReference type="InterPro" id="IPR052360">
    <property type="entry name" value="Transcr_Regulatory_Proteins"/>
</dbReference>
<gene>
    <name evidence="7" type="ORF">LTR78_003551</name>
</gene>
<accession>A0AAE1C3H5</accession>
<organism evidence="7 8">
    <name type="scientific">Recurvomyces mirabilis</name>
    <dbReference type="NCBI Taxonomy" id="574656"/>
    <lineage>
        <taxon>Eukaryota</taxon>
        <taxon>Fungi</taxon>
        <taxon>Dikarya</taxon>
        <taxon>Ascomycota</taxon>
        <taxon>Pezizomycotina</taxon>
        <taxon>Dothideomycetes</taxon>
        <taxon>Dothideomycetidae</taxon>
        <taxon>Mycosphaerellales</taxon>
        <taxon>Teratosphaeriaceae</taxon>
        <taxon>Recurvomyces</taxon>
    </lineage>
</organism>
<keyword evidence="1" id="KW-0479">Metal-binding</keyword>
<name>A0AAE1C3H5_9PEZI</name>
<evidence type="ECO:0000256" key="6">
    <source>
        <dbReference type="ARBA" id="ARBA00023242"/>
    </source>
</evidence>
<keyword evidence="2" id="KW-0862">Zinc</keyword>
<comment type="caution">
    <text evidence="7">The sequence shown here is derived from an EMBL/GenBank/DDBJ whole genome shotgun (WGS) entry which is preliminary data.</text>
</comment>
<keyword evidence="8" id="KW-1185">Reference proteome</keyword>
<evidence type="ECO:0000313" key="7">
    <source>
        <dbReference type="EMBL" id="KAK3676774.1"/>
    </source>
</evidence>
<dbReference type="EMBL" id="JAUTXT010000009">
    <property type="protein sequence ID" value="KAK3676774.1"/>
    <property type="molecule type" value="Genomic_DNA"/>
</dbReference>
<sequence>MHWEFVSSPGSGSLSDMAEPSLESTKAYNKAISSLRQYIADSDAPAEADVLLVCLILICCELLRGTPDQATKHLDMGAAIVKSWSAGLYRSSSQSCDIKSPEQDDFDMLSRAFIAMEVHAVAFNDERLPILTGLGLPGDTNAIESAHLPTQFSTIQDAQYSLNQLLGTAFAAMVETAPYKISYTTNVPQAHIRRRELLRVMCDRWLSAMLELESELGVWSANPNVEDRRRQKTVAVLRAQHLSIQCLLDENIQINPCDEEHCASSFDDNAGHFIRWASIATDSDITPNDPAAGHAWDSGDGKRAFSIDLGLGPPLILFAFKTTNTGYQQQAISLLRSDKRLQGWYDLKHMTAIMHELSTHPDAPEPWSENHYPGRLESTAAAAAKAVYGHDSFTMGSLQTMRLLRPVWRSLDCAYIDCEEIGVL</sequence>
<dbReference type="GO" id="GO:0003677">
    <property type="term" value="F:DNA binding"/>
    <property type="evidence" value="ECO:0007669"/>
    <property type="project" value="UniProtKB-KW"/>
</dbReference>
<protein>
    <submittedName>
        <fullName evidence="7">Uncharacterized protein</fullName>
    </submittedName>
</protein>
<evidence type="ECO:0000256" key="2">
    <source>
        <dbReference type="ARBA" id="ARBA00022833"/>
    </source>
</evidence>